<protein>
    <submittedName>
        <fullName evidence="1">Uncharacterized protein</fullName>
    </submittedName>
</protein>
<gene>
    <name evidence="1" type="ORF">SE18_00095</name>
</gene>
<sequence length="123" mass="13620">MRCYDHASQTWQLLDQQPSGPMITTTPIVGWSAAGTRLWWQRSVQQPLLSKQYRVYAAATGALEWTDELPLHNHAVVSADAETLVLVGVAGNLIQQWVHGQITAQFPLPAELLSQRAVTAFGR</sequence>
<dbReference type="STRING" id="70996.SE18_00095"/>
<keyword evidence="2" id="KW-1185">Reference proteome</keyword>
<proteinExistence type="predicted"/>
<name>A0A0P6Y2L6_9CHLR</name>
<dbReference type="RefSeq" id="WP_054532377.1">
    <property type="nucleotide sequence ID" value="NZ_LGKP01000002.1"/>
</dbReference>
<dbReference type="PATRIC" id="fig|70996.4.peg.2554"/>
<accession>A0A0P6Y2L6</accession>
<evidence type="ECO:0000313" key="2">
    <source>
        <dbReference type="Proteomes" id="UP000050277"/>
    </source>
</evidence>
<dbReference type="Proteomes" id="UP000050277">
    <property type="component" value="Unassembled WGS sequence"/>
</dbReference>
<evidence type="ECO:0000313" key="1">
    <source>
        <dbReference type="EMBL" id="KPL91995.1"/>
    </source>
</evidence>
<dbReference type="AlphaFoldDB" id="A0A0P6Y2L6"/>
<dbReference type="EMBL" id="LGKP01000002">
    <property type="protein sequence ID" value="KPL91995.1"/>
    <property type="molecule type" value="Genomic_DNA"/>
</dbReference>
<reference evidence="1 2" key="1">
    <citation type="submission" date="2015-07" db="EMBL/GenBank/DDBJ databases">
        <title>Whole genome sequence of Herpetosiphon geysericola DSM 7119.</title>
        <authorList>
            <person name="Hemp J."/>
            <person name="Ward L.M."/>
            <person name="Pace L.A."/>
            <person name="Fischer W.W."/>
        </authorList>
    </citation>
    <scope>NUCLEOTIDE SEQUENCE [LARGE SCALE GENOMIC DNA]</scope>
    <source>
        <strain evidence="1 2">DSM 7119</strain>
    </source>
</reference>
<organism evidence="1 2">
    <name type="scientific">Herpetosiphon geysericola</name>
    <dbReference type="NCBI Taxonomy" id="70996"/>
    <lineage>
        <taxon>Bacteria</taxon>
        <taxon>Bacillati</taxon>
        <taxon>Chloroflexota</taxon>
        <taxon>Chloroflexia</taxon>
        <taxon>Herpetosiphonales</taxon>
        <taxon>Herpetosiphonaceae</taxon>
        <taxon>Herpetosiphon</taxon>
    </lineage>
</organism>
<comment type="caution">
    <text evidence="1">The sequence shown here is derived from an EMBL/GenBank/DDBJ whole genome shotgun (WGS) entry which is preliminary data.</text>
</comment>